<evidence type="ECO:0000313" key="4">
    <source>
        <dbReference type="EMBL" id="AMC00108.1"/>
    </source>
</evidence>
<feature type="region of interest" description="Disordered" evidence="1">
    <location>
        <begin position="33"/>
        <end position="63"/>
    </location>
</feature>
<evidence type="ECO:0000256" key="2">
    <source>
        <dbReference type="SAM" id="SignalP"/>
    </source>
</evidence>
<reference evidence="4 5" key="1">
    <citation type="journal article" date="2016" name="Genome Announc.">
        <title>Complete Genome Sequences of Aerococcus christensenii CCUG 28831T, Aerococcus sanguinicola CCUG 43001T, Aerococcus urinae CCUG 36881T, Aerococcus urinaeequi CCUG 28094T, Aerococcus urinaehominis CCUG 42038 BT, and Aerococcus viridans CCUG 4311T.</title>
        <authorList>
            <person name="Carkaci D."/>
            <person name="Dargis R."/>
            <person name="Nielsen X.C."/>
            <person name="Skovgaard O."/>
            <person name="Fuursted K."/>
            <person name="Christensen J.J."/>
        </authorList>
    </citation>
    <scope>NUCLEOTIDE SEQUENCE [LARGE SCALE GENOMIC DNA]</scope>
    <source>
        <strain evidence="4 5">CCUG4311</strain>
    </source>
</reference>
<sequence length="390" mass="42729">MKQKATRFLLLSTSLLLGSCSWFNNAEDIYDESETSSSEQVSSSASDETSENPQSSQSSSTAEVAPALTVANYFPMIEGYQAVFEGDGNEYAGFSRTYDYIEDDTIYMRTNNGGTSVLELVEVTEDAVRVVYTQPEFYAHEKIDAAALIDPENTETLLEAPIALGHSWETGLGTTREITAIGVPMSTQNDLYDTIEVTEDTGDFVNKEYYAAGVGLVYASSESTDPDAPYTVVQDLAELSTEGWAEPVSVYYPVTKDEYTQASESVNITTNDDMTAAFTSLFQSENDSRPQLLPADAAIQSLTTETNEETFEKTLYVDFSSGIIALADDEWGMQKLNSIMASSKSYYNADHIEPRIDGDPIEIDGLVGLNEANPVFEIPESVMNASMIEE</sequence>
<dbReference type="Pfam" id="PF10646">
    <property type="entry name" value="Germane"/>
    <property type="match status" value="1"/>
</dbReference>
<evidence type="ECO:0000259" key="3">
    <source>
        <dbReference type="Pfam" id="PF10646"/>
    </source>
</evidence>
<gene>
    <name evidence="4" type="ORF">AWM76_00215</name>
</gene>
<dbReference type="KEGG" id="avs:AWM76_00215"/>
<dbReference type="Proteomes" id="UP000066986">
    <property type="component" value="Chromosome"/>
</dbReference>
<dbReference type="GeneID" id="32029334"/>
<dbReference type="AlphaFoldDB" id="A0AAU8U4C2"/>
<protein>
    <recommendedName>
        <fullName evidence="3">GerMN domain-containing protein</fullName>
    </recommendedName>
</protein>
<reference evidence="5" key="2">
    <citation type="submission" date="2016-01" db="EMBL/GenBank/DDBJ databases">
        <title>Six Aerococcus type strain genome sequencing and assembly using PacBio and Illumina Hiseq.</title>
        <authorList>
            <person name="Carkaci D."/>
            <person name="Dargis R."/>
            <person name="Nielsen X.C."/>
            <person name="Skovgaard O."/>
            <person name="Fuursted K."/>
            <person name="Christensen J.J."/>
        </authorList>
    </citation>
    <scope>NUCLEOTIDE SEQUENCE [LARGE SCALE GENOMIC DNA]</scope>
    <source>
        <strain evidence="5">CCUG4311</strain>
    </source>
</reference>
<evidence type="ECO:0000313" key="5">
    <source>
        <dbReference type="Proteomes" id="UP000066986"/>
    </source>
</evidence>
<evidence type="ECO:0000256" key="1">
    <source>
        <dbReference type="SAM" id="MobiDB-lite"/>
    </source>
</evidence>
<dbReference type="EMBL" id="CP014164">
    <property type="protein sequence ID" value="AMC00108.1"/>
    <property type="molecule type" value="Genomic_DNA"/>
</dbReference>
<organism evidence="4 5">
    <name type="scientific">Aerococcus viridans</name>
    <dbReference type="NCBI Taxonomy" id="1377"/>
    <lineage>
        <taxon>Bacteria</taxon>
        <taxon>Bacillati</taxon>
        <taxon>Bacillota</taxon>
        <taxon>Bacilli</taxon>
        <taxon>Lactobacillales</taxon>
        <taxon>Aerococcaceae</taxon>
        <taxon>Aerococcus</taxon>
    </lineage>
</organism>
<proteinExistence type="predicted"/>
<dbReference type="RefSeq" id="WP_003142938.1">
    <property type="nucleotide sequence ID" value="NZ_CP014164.1"/>
</dbReference>
<feature type="compositionally biased region" description="Low complexity" evidence="1">
    <location>
        <begin position="35"/>
        <end position="47"/>
    </location>
</feature>
<dbReference type="PROSITE" id="PS51257">
    <property type="entry name" value="PROKAR_LIPOPROTEIN"/>
    <property type="match status" value="1"/>
</dbReference>
<feature type="signal peptide" evidence="2">
    <location>
        <begin position="1"/>
        <end position="26"/>
    </location>
</feature>
<feature type="chain" id="PRO_5043526764" description="GerMN domain-containing protein" evidence="2">
    <location>
        <begin position="27"/>
        <end position="390"/>
    </location>
</feature>
<feature type="domain" description="GerMN" evidence="3">
    <location>
        <begin position="250"/>
        <end position="361"/>
    </location>
</feature>
<keyword evidence="2" id="KW-0732">Signal</keyword>
<dbReference type="InterPro" id="IPR019606">
    <property type="entry name" value="GerMN"/>
</dbReference>
<name>A0AAU8U4C2_9LACT</name>
<accession>A0AAU8U4C2</accession>